<evidence type="ECO:0000313" key="1">
    <source>
        <dbReference type="EMBL" id="EET03212.1"/>
    </source>
</evidence>
<dbReference type="HOGENOM" id="CLU_1988456_0_0_4"/>
<accession>A0A0E1W0N6</accession>
<dbReference type="EMBL" id="CM000833">
    <property type="protein sequence ID" value="EET03212.1"/>
    <property type="molecule type" value="Genomic_DNA"/>
</dbReference>
<proteinExistence type="predicted"/>
<organism evidence="1">
    <name type="scientific">Burkholderia pseudomallei 1710a</name>
    <dbReference type="NCBI Taxonomy" id="320371"/>
    <lineage>
        <taxon>Bacteria</taxon>
        <taxon>Pseudomonadati</taxon>
        <taxon>Pseudomonadota</taxon>
        <taxon>Betaproteobacteria</taxon>
        <taxon>Burkholderiales</taxon>
        <taxon>Burkholderiaceae</taxon>
        <taxon>Burkholderia</taxon>
        <taxon>pseudomallei group</taxon>
    </lineage>
</organism>
<dbReference type="Proteomes" id="UP000001812">
    <property type="component" value="Chromosome II"/>
</dbReference>
<gene>
    <name evidence="1" type="ORF">BURPS1710A_A0992</name>
</gene>
<name>A0A0E1W0N6_BURPE</name>
<sequence length="125" mass="13964">MSATRFATKNIVGHGLRHTRHSAHRNGARVARRRTEPDRKIPIAKCIGAPNRRRGAIDRKAFRIDVAPCDDRPFYRTFGAMLTSRTAIRFTSRESAQERAIGADNAHGARRLRSFSARGQVAVGK</sequence>
<dbReference type="AlphaFoldDB" id="A0A0E1W0N6"/>
<reference evidence="1" key="1">
    <citation type="submission" date="2009-05" db="EMBL/GenBank/DDBJ databases">
        <authorList>
            <person name="Harkins D.M."/>
            <person name="DeShazer D."/>
            <person name="Woods D.E."/>
            <person name="Brinkac L.M."/>
            <person name="Brown K.A."/>
            <person name="Hung G.C."/>
            <person name="Tuanyok A."/>
            <person name="Zhang B."/>
            <person name="Nierman W.C."/>
        </authorList>
    </citation>
    <scope>NUCLEOTIDE SEQUENCE [LARGE SCALE GENOMIC DNA]</scope>
    <source>
        <strain evidence="1">1710a</strain>
    </source>
</reference>
<protein>
    <submittedName>
        <fullName evidence="1">Uncharacterized protein</fullName>
    </submittedName>
</protein>